<evidence type="ECO:0000256" key="2">
    <source>
        <dbReference type="ARBA" id="ARBA00008337"/>
    </source>
</evidence>
<dbReference type="PROSITE" id="PS51751">
    <property type="entry name" value="EXPERA"/>
    <property type="match status" value="1"/>
</dbReference>
<feature type="domain" description="EXPERA" evidence="15">
    <location>
        <begin position="67"/>
        <end position="208"/>
    </location>
</feature>
<evidence type="ECO:0000313" key="17">
    <source>
        <dbReference type="Proteomes" id="UP000637239"/>
    </source>
</evidence>
<comment type="similarity">
    <text evidence="2">Belongs to the EBP family.</text>
</comment>
<reference evidence="16" key="1">
    <citation type="submission" date="2021-01" db="EMBL/GenBank/DDBJ databases">
        <authorList>
            <consortium name="Aspergillus chevalieri M1 genome sequencing consortium"/>
            <person name="Kazuki M."/>
            <person name="Futagami T."/>
        </authorList>
    </citation>
    <scope>NUCLEOTIDE SEQUENCE</scope>
    <source>
        <strain evidence="16">M1</strain>
    </source>
</reference>
<evidence type="ECO:0000256" key="9">
    <source>
        <dbReference type="ARBA" id="ARBA00023136"/>
    </source>
</evidence>
<dbReference type="InterPro" id="IPR033118">
    <property type="entry name" value="EXPERA"/>
</dbReference>
<dbReference type="KEGG" id="ache:ACHE_70181S"/>
<evidence type="ECO:0000259" key="15">
    <source>
        <dbReference type="PROSITE" id="PS51751"/>
    </source>
</evidence>
<dbReference type="InterPro" id="IPR007905">
    <property type="entry name" value="EBP"/>
</dbReference>
<keyword evidence="8" id="KW-0443">Lipid metabolism</keyword>
<sequence length="250" mass="28697">MAATVQLSNESIAVPHPYYPQTIHLPHYVRNETSVFSLIAQFGFLWTAVIGLAFVFIRRIRPTASRSDQVAFTWMCLTGFIHLFFEAYFVVNHETLASSQGLFGQLWKEYSLSDSRYLTSDAFVVCMEAITAFAWGFLAFYIAYCIAVEHPARYALQLIISVGQVYGDILYYATSLLDVSYCRPEGYYFWFYYFFFNFIWMVVGCCEYCPSLRLTSKSILTGLDYIKQSVVEISRAFGRLAEGDALRKAK</sequence>
<evidence type="ECO:0000256" key="5">
    <source>
        <dbReference type="ARBA" id="ARBA00022955"/>
    </source>
</evidence>
<dbReference type="PANTHER" id="PTHR14207">
    <property type="entry name" value="STEROL ISOMERASE"/>
    <property type="match status" value="1"/>
</dbReference>
<dbReference type="PANTHER" id="PTHR14207:SF0">
    <property type="entry name" value="3-BETA-HYDROXYSTEROID-DELTA(8),DELTA(7)-ISOMERASE"/>
    <property type="match status" value="1"/>
</dbReference>
<keyword evidence="10" id="KW-1207">Sterol metabolism</keyword>
<evidence type="ECO:0000256" key="12">
    <source>
        <dbReference type="ARBA" id="ARBA00023235"/>
    </source>
</evidence>
<feature type="transmembrane region" description="Helical" evidence="14">
    <location>
        <begin position="69"/>
        <end position="91"/>
    </location>
</feature>
<reference evidence="16" key="2">
    <citation type="submission" date="2021-02" db="EMBL/GenBank/DDBJ databases">
        <title>Aspergillus chevalieri M1 genome sequence.</title>
        <authorList>
            <person name="Kadooka C."/>
            <person name="Mori K."/>
            <person name="Futagami T."/>
        </authorList>
    </citation>
    <scope>NUCLEOTIDE SEQUENCE</scope>
    <source>
        <strain evidence="16">M1</strain>
    </source>
</reference>
<feature type="transmembrane region" description="Helical" evidence="14">
    <location>
        <begin position="35"/>
        <end position="57"/>
    </location>
</feature>
<gene>
    <name evidence="16" type="ORF">ACHE_70181S</name>
</gene>
<protein>
    <recommendedName>
        <fullName evidence="15">EXPERA domain-containing protein</fullName>
    </recommendedName>
</protein>
<evidence type="ECO:0000256" key="6">
    <source>
        <dbReference type="ARBA" id="ARBA00022989"/>
    </source>
</evidence>
<feature type="transmembrane region" description="Helical" evidence="14">
    <location>
        <begin position="186"/>
        <end position="209"/>
    </location>
</feature>
<keyword evidence="6 13" id="KW-1133">Transmembrane helix</keyword>
<dbReference type="GeneID" id="66985696"/>
<keyword evidence="11" id="KW-0753">Steroid metabolism</keyword>
<dbReference type="GO" id="GO:0016126">
    <property type="term" value="P:sterol biosynthetic process"/>
    <property type="evidence" value="ECO:0007669"/>
    <property type="project" value="UniProtKB-KW"/>
</dbReference>
<evidence type="ECO:0000313" key="16">
    <source>
        <dbReference type="EMBL" id="BCR91338.1"/>
    </source>
</evidence>
<dbReference type="RefSeq" id="XP_043139860.1">
    <property type="nucleotide sequence ID" value="XM_043282485.1"/>
</dbReference>
<evidence type="ECO:0000256" key="11">
    <source>
        <dbReference type="ARBA" id="ARBA00023221"/>
    </source>
</evidence>
<dbReference type="GO" id="GO:0004769">
    <property type="term" value="F:steroid Delta-isomerase activity"/>
    <property type="evidence" value="ECO:0007669"/>
    <property type="project" value="TreeGrafter"/>
</dbReference>
<keyword evidence="4 13" id="KW-0812">Transmembrane</keyword>
<evidence type="ECO:0000256" key="10">
    <source>
        <dbReference type="ARBA" id="ARBA00023166"/>
    </source>
</evidence>
<name>A0A7R7ZR22_ASPCH</name>
<keyword evidence="9 13" id="KW-0472">Membrane</keyword>
<keyword evidence="7" id="KW-0756">Sterol biosynthesis</keyword>
<comment type="subcellular location">
    <subcellularLocation>
        <location evidence="1">Membrane</location>
        <topology evidence="1">Multi-pass membrane protein</topology>
    </subcellularLocation>
</comment>
<feature type="transmembrane region" description="Helical" evidence="14">
    <location>
        <begin position="154"/>
        <end position="174"/>
    </location>
</feature>
<evidence type="ECO:0000256" key="8">
    <source>
        <dbReference type="ARBA" id="ARBA00023098"/>
    </source>
</evidence>
<dbReference type="GO" id="GO:0016020">
    <property type="term" value="C:membrane"/>
    <property type="evidence" value="ECO:0007669"/>
    <property type="project" value="UniProtKB-SubCell"/>
</dbReference>
<keyword evidence="12" id="KW-0413">Isomerase</keyword>
<dbReference type="AlphaFoldDB" id="A0A7R7ZR22"/>
<evidence type="ECO:0000256" key="7">
    <source>
        <dbReference type="ARBA" id="ARBA00023011"/>
    </source>
</evidence>
<evidence type="ECO:0000256" key="1">
    <source>
        <dbReference type="ARBA" id="ARBA00004141"/>
    </source>
</evidence>
<proteinExistence type="inferred from homology"/>
<evidence type="ECO:0000256" key="13">
    <source>
        <dbReference type="PROSITE-ProRule" id="PRU01087"/>
    </source>
</evidence>
<evidence type="ECO:0000256" key="14">
    <source>
        <dbReference type="SAM" id="Phobius"/>
    </source>
</evidence>
<dbReference type="GO" id="GO:0047750">
    <property type="term" value="F:cholestenol delta-isomerase activity"/>
    <property type="evidence" value="ECO:0007669"/>
    <property type="project" value="InterPro"/>
</dbReference>
<evidence type="ECO:0000256" key="3">
    <source>
        <dbReference type="ARBA" id="ARBA00022516"/>
    </source>
</evidence>
<keyword evidence="5" id="KW-0752">Steroid biosynthesis</keyword>
<keyword evidence="17" id="KW-1185">Reference proteome</keyword>
<feature type="transmembrane region" description="Helical" evidence="14">
    <location>
        <begin position="122"/>
        <end position="147"/>
    </location>
</feature>
<evidence type="ECO:0000256" key="4">
    <source>
        <dbReference type="ARBA" id="ARBA00022692"/>
    </source>
</evidence>
<keyword evidence="3" id="KW-0444">Lipid biosynthesis</keyword>
<organism evidence="16 17">
    <name type="scientific">Aspergillus chevalieri</name>
    <name type="common">Eurotium chevalieri</name>
    <dbReference type="NCBI Taxonomy" id="182096"/>
    <lineage>
        <taxon>Eukaryota</taxon>
        <taxon>Fungi</taxon>
        <taxon>Dikarya</taxon>
        <taxon>Ascomycota</taxon>
        <taxon>Pezizomycotina</taxon>
        <taxon>Eurotiomycetes</taxon>
        <taxon>Eurotiomycetidae</taxon>
        <taxon>Eurotiales</taxon>
        <taxon>Aspergillaceae</taxon>
        <taxon>Aspergillus</taxon>
        <taxon>Aspergillus subgen. Aspergillus</taxon>
    </lineage>
</organism>
<dbReference type="Proteomes" id="UP000637239">
    <property type="component" value="Chromosome 7"/>
</dbReference>
<dbReference type="EMBL" id="AP024422">
    <property type="protein sequence ID" value="BCR91338.1"/>
    <property type="molecule type" value="Genomic_DNA"/>
</dbReference>
<dbReference type="GO" id="GO:0005783">
    <property type="term" value="C:endoplasmic reticulum"/>
    <property type="evidence" value="ECO:0007669"/>
    <property type="project" value="TreeGrafter"/>
</dbReference>
<dbReference type="GO" id="GO:0000247">
    <property type="term" value="F:C-8 sterol isomerase activity"/>
    <property type="evidence" value="ECO:0007669"/>
    <property type="project" value="TreeGrafter"/>
</dbReference>
<accession>A0A7R7ZR22</accession>
<dbReference type="Pfam" id="PF05241">
    <property type="entry name" value="EBP"/>
    <property type="match status" value="1"/>
</dbReference>